<organism evidence="1 2">
    <name type="scientific">Lacicoccus qingdaonensis</name>
    <dbReference type="NCBI Taxonomy" id="576118"/>
    <lineage>
        <taxon>Bacteria</taxon>
        <taxon>Bacillati</taxon>
        <taxon>Bacillota</taxon>
        <taxon>Bacilli</taxon>
        <taxon>Bacillales</taxon>
        <taxon>Salinicoccaceae</taxon>
        <taxon>Lacicoccus</taxon>
    </lineage>
</organism>
<dbReference type="Proteomes" id="UP000199008">
    <property type="component" value="Unassembled WGS sequence"/>
</dbReference>
<name>A0A1G9J2E9_9BACL</name>
<gene>
    <name evidence="1" type="ORF">SAMN05216216_1419</name>
</gene>
<protein>
    <submittedName>
        <fullName evidence="1">Uncharacterized protein</fullName>
    </submittedName>
</protein>
<dbReference type="RefSeq" id="WP_092988210.1">
    <property type="nucleotide sequence ID" value="NZ_FNFY01000041.1"/>
</dbReference>
<proteinExistence type="predicted"/>
<accession>A0A1G9J2E9</accession>
<sequence length="72" mass="7884">MGMIEAFETEATLIDSIKAEKAEGLEEERMTVIANAGLHKTISEFENINNKAAELGPLAKLLSLFSTTSREE</sequence>
<dbReference type="AlphaFoldDB" id="A0A1G9J2E9"/>
<evidence type="ECO:0000313" key="1">
    <source>
        <dbReference type="EMBL" id="SDL31505.1"/>
    </source>
</evidence>
<evidence type="ECO:0000313" key="2">
    <source>
        <dbReference type="Proteomes" id="UP000199008"/>
    </source>
</evidence>
<dbReference type="EMBL" id="FNFY01000041">
    <property type="protein sequence ID" value="SDL31505.1"/>
    <property type="molecule type" value="Genomic_DNA"/>
</dbReference>
<reference evidence="2" key="1">
    <citation type="submission" date="2016-10" db="EMBL/GenBank/DDBJ databases">
        <authorList>
            <person name="Varghese N."/>
            <person name="Submissions S."/>
        </authorList>
    </citation>
    <scope>NUCLEOTIDE SEQUENCE [LARGE SCALE GENOMIC DNA]</scope>
    <source>
        <strain evidence="2">CGMCC 1.8895</strain>
    </source>
</reference>
<keyword evidence="2" id="KW-1185">Reference proteome</keyword>